<evidence type="ECO:0000313" key="2">
    <source>
        <dbReference type="EMBL" id="CAI9947103.1"/>
    </source>
</evidence>
<sequence>MELECTVSYKQIQVVEVPLCVIIHFCWLVFASCAATVYFIFSSLSCGQYYSIWSEGSFTSLLVLNQILAALLCNTELVSLLRCFCWGNAWWRLVAGLGVRFWWGNGGGLALGSLPGGSGCGAALLGVVGRSVGGFAVWGSLGRVLPWFCSLVCLLFACLVLFRLPGFCFSAAEFSLFYFPLGKWRLTLELRVPSSNPGRESHAGPLWEHFALNNPIKQWSSALDKSYFVREFLCLELLKALAELTLLSDSSLVRLPRSLSAAQPVLRLEFYQQILTFSLSLPEFKTDTRFQVLDLDFWQGK</sequence>
<feature type="transmembrane region" description="Helical" evidence="1">
    <location>
        <begin position="109"/>
        <end position="132"/>
    </location>
</feature>
<dbReference type="AlphaFoldDB" id="A0AA86Q047"/>
<dbReference type="EMBL" id="CATOUU010000773">
    <property type="protein sequence ID" value="CAI9947103.1"/>
    <property type="molecule type" value="Genomic_DNA"/>
</dbReference>
<keyword evidence="1" id="KW-0472">Membrane</keyword>
<keyword evidence="1" id="KW-0812">Transmembrane</keyword>
<name>A0AA86Q047_9EUKA</name>
<evidence type="ECO:0000256" key="1">
    <source>
        <dbReference type="SAM" id="Phobius"/>
    </source>
</evidence>
<evidence type="ECO:0000313" key="3">
    <source>
        <dbReference type="EMBL" id="CAL6065561.1"/>
    </source>
</evidence>
<keyword evidence="4" id="KW-1185">Reference proteome</keyword>
<accession>A0AA86Q047</accession>
<gene>
    <name evidence="2" type="ORF">HINF_LOCUS34748</name>
    <name evidence="3" type="ORF">HINF_LOCUS51898</name>
</gene>
<dbReference type="Proteomes" id="UP001642409">
    <property type="component" value="Unassembled WGS sequence"/>
</dbReference>
<evidence type="ECO:0000313" key="4">
    <source>
        <dbReference type="Proteomes" id="UP001642409"/>
    </source>
</evidence>
<proteinExistence type="predicted"/>
<reference evidence="3 4" key="2">
    <citation type="submission" date="2024-07" db="EMBL/GenBank/DDBJ databases">
        <authorList>
            <person name="Akdeniz Z."/>
        </authorList>
    </citation>
    <scope>NUCLEOTIDE SEQUENCE [LARGE SCALE GENOMIC DNA]</scope>
</reference>
<reference evidence="2" key="1">
    <citation type="submission" date="2023-06" db="EMBL/GenBank/DDBJ databases">
        <authorList>
            <person name="Kurt Z."/>
        </authorList>
    </citation>
    <scope>NUCLEOTIDE SEQUENCE</scope>
</reference>
<dbReference type="EMBL" id="CAXDID020000256">
    <property type="protein sequence ID" value="CAL6065561.1"/>
    <property type="molecule type" value="Genomic_DNA"/>
</dbReference>
<comment type="caution">
    <text evidence="2">The sequence shown here is derived from an EMBL/GenBank/DDBJ whole genome shotgun (WGS) entry which is preliminary data.</text>
</comment>
<feature type="transmembrane region" description="Helical" evidence="1">
    <location>
        <begin position="144"/>
        <end position="164"/>
    </location>
</feature>
<organism evidence="2">
    <name type="scientific">Hexamita inflata</name>
    <dbReference type="NCBI Taxonomy" id="28002"/>
    <lineage>
        <taxon>Eukaryota</taxon>
        <taxon>Metamonada</taxon>
        <taxon>Diplomonadida</taxon>
        <taxon>Hexamitidae</taxon>
        <taxon>Hexamitinae</taxon>
        <taxon>Hexamita</taxon>
    </lineage>
</organism>
<feature type="transmembrane region" description="Helical" evidence="1">
    <location>
        <begin position="19"/>
        <end position="40"/>
    </location>
</feature>
<keyword evidence="1" id="KW-1133">Transmembrane helix</keyword>
<protein>
    <submittedName>
        <fullName evidence="3">Hypothetical_protein</fullName>
    </submittedName>
</protein>